<evidence type="ECO:0008006" key="2">
    <source>
        <dbReference type="Google" id="ProtNLM"/>
    </source>
</evidence>
<accession>A0AAU8JIK5</accession>
<evidence type="ECO:0000313" key="1">
    <source>
        <dbReference type="EMBL" id="XCM37892.1"/>
    </source>
</evidence>
<name>A0AAU8JIK5_9CYAN</name>
<sequence>MTNLIEPTQILEQAAKSVTDRTIKKPPSADLITALLESESTAKKDKPEANFSQLIGNWRLCFVSSKQTAQTVKKSGQYLPIFLNIQLSYSPTTLEKLEMGNDPDFTPGSIQNIIQVASVKFTINGPAKFYPKKSLLAFDFTRMKVQMFGITLYNGYIRDGKNSEAKFYQRKINQQAFFAYFLLTKQAIAARGRGGGLALWARISAN</sequence>
<organism evidence="1">
    <name type="scientific">Planktothricoides raciborskii GIHE-MW2</name>
    <dbReference type="NCBI Taxonomy" id="2792601"/>
    <lineage>
        <taxon>Bacteria</taxon>
        <taxon>Bacillati</taxon>
        <taxon>Cyanobacteriota</taxon>
        <taxon>Cyanophyceae</taxon>
        <taxon>Oscillatoriophycideae</taxon>
        <taxon>Oscillatoriales</taxon>
        <taxon>Oscillatoriaceae</taxon>
        <taxon>Planktothricoides</taxon>
    </lineage>
</organism>
<protein>
    <recommendedName>
        <fullName evidence="2">Plastid lipid-associated protein/fibrillin conserved domain-containing protein</fullName>
    </recommendedName>
</protein>
<proteinExistence type="predicted"/>
<reference evidence="1" key="1">
    <citation type="submission" date="2024-07" db="EMBL/GenBank/DDBJ databases">
        <authorList>
            <person name="Kim Y.J."/>
            <person name="Jeong J.Y."/>
        </authorList>
    </citation>
    <scope>NUCLEOTIDE SEQUENCE</scope>
    <source>
        <strain evidence="1">GIHE-MW2</strain>
    </source>
</reference>
<dbReference type="RefSeq" id="WP_054469264.1">
    <property type="nucleotide sequence ID" value="NZ_CP159837.1"/>
</dbReference>
<dbReference type="EMBL" id="CP159837">
    <property type="protein sequence ID" value="XCM37892.1"/>
    <property type="molecule type" value="Genomic_DNA"/>
</dbReference>
<dbReference type="AlphaFoldDB" id="A0AAU8JIK5"/>
<gene>
    <name evidence="1" type="ORF">ABWT76_000699</name>
</gene>